<dbReference type="Gene3D" id="4.10.1000.10">
    <property type="entry name" value="Zinc finger, CCCH-type"/>
    <property type="match status" value="1"/>
</dbReference>
<feature type="region of interest" description="Disordered" evidence="5">
    <location>
        <begin position="92"/>
        <end position="364"/>
    </location>
</feature>
<feature type="compositionally biased region" description="Basic and acidic residues" evidence="5">
    <location>
        <begin position="176"/>
        <end position="187"/>
    </location>
</feature>
<evidence type="ECO:0000256" key="1">
    <source>
        <dbReference type="ARBA" id="ARBA00022723"/>
    </source>
</evidence>
<dbReference type="InParanoid" id="D8LEY7"/>
<evidence type="ECO:0000256" key="2">
    <source>
        <dbReference type="ARBA" id="ARBA00022771"/>
    </source>
</evidence>
<gene>
    <name evidence="7" type="ORF">Esi_0014_0145</name>
</gene>
<feature type="compositionally biased region" description="Low complexity" evidence="5">
    <location>
        <begin position="312"/>
        <end position="323"/>
    </location>
</feature>
<keyword evidence="8" id="KW-1185">Reference proteome</keyword>
<keyword evidence="1 4" id="KW-0479">Metal-binding</keyword>
<dbReference type="AlphaFoldDB" id="D8LEY7"/>
<keyword evidence="3 4" id="KW-0862">Zinc</keyword>
<dbReference type="EMBL" id="FN649736">
    <property type="protein sequence ID" value="CBN79807.1"/>
    <property type="molecule type" value="Genomic_DNA"/>
</dbReference>
<name>D8LEY7_ECTSI</name>
<accession>D8LEY7</accession>
<feature type="compositionally biased region" description="Low complexity" evidence="5">
    <location>
        <begin position="114"/>
        <end position="132"/>
    </location>
</feature>
<dbReference type="InterPro" id="IPR000571">
    <property type="entry name" value="Znf_CCCH"/>
</dbReference>
<feature type="compositionally biased region" description="Low complexity" evidence="5">
    <location>
        <begin position="288"/>
        <end position="297"/>
    </location>
</feature>
<dbReference type="GO" id="GO:0008270">
    <property type="term" value="F:zinc ion binding"/>
    <property type="evidence" value="ECO:0007669"/>
    <property type="project" value="UniProtKB-KW"/>
</dbReference>
<evidence type="ECO:0000313" key="8">
    <source>
        <dbReference type="Proteomes" id="UP000002630"/>
    </source>
</evidence>
<evidence type="ECO:0000259" key="6">
    <source>
        <dbReference type="PROSITE" id="PS50103"/>
    </source>
</evidence>
<evidence type="ECO:0000313" key="7">
    <source>
        <dbReference type="EMBL" id="CBN79807.1"/>
    </source>
</evidence>
<dbReference type="EMBL" id="FN648000">
    <property type="protein sequence ID" value="CBN79807.1"/>
    <property type="molecule type" value="Genomic_DNA"/>
</dbReference>
<dbReference type="OrthoDB" id="273070at2759"/>
<sequence length="389" mass="40069">MLDSIMTRSVVPCSYVPTITSPYSIPHIPGVHCGFRHNEASRHTERLCNRWAAAAAAAAAAAIKARAPPCRFYARGLCTKGKACPFFHAPSAQQAPAERTAPESSRRPAPTTLRGAAAAARKAAAASGARAASGEEWRQQKGGAAGKREAGGTERPRKTVVKNSGGGLGVSVEADPAAKRRAAEILQKHRLTSSTPAKEAGSRGGMHVKGATRTQPSDKKICTDTSGQRQPRPPTGRHSGHSSTALASPPEAAEALSKGRTIPADNNGKNTGAKTGKRVGEQEEAAGAEEAPACEGAVLHAPSPKKQAIEETPPTTARAATKALGTLQNTGRAEGATPTSRKPADEQQQQQQHVSAGNDAPAVPTSCATTAAVVANDKEEILPSRSGSA</sequence>
<dbReference type="PROSITE" id="PS50103">
    <property type="entry name" value="ZF_C3H1"/>
    <property type="match status" value="1"/>
</dbReference>
<evidence type="ECO:0000256" key="5">
    <source>
        <dbReference type="SAM" id="MobiDB-lite"/>
    </source>
</evidence>
<feature type="domain" description="C3H1-type" evidence="6">
    <location>
        <begin position="64"/>
        <end position="91"/>
    </location>
</feature>
<dbReference type="SMART" id="SM00356">
    <property type="entry name" value="ZnF_C3H1"/>
    <property type="match status" value="1"/>
</dbReference>
<feature type="zinc finger region" description="C3H1-type" evidence="4">
    <location>
        <begin position="64"/>
        <end position="91"/>
    </location>
</feature>
<dbReference type="InterPro" id="IPR036855">
    <property type="entry name" value="Znf_CCCH_sf"/>
</dbReference>
<feature type="compositionally biased region" description="Polar residues" evidence="5">
    <location>
        <begin position="346"/>
        <end position="355"/>
    </location>
</feature>
<dbReference type="SUPFAM" id="SSF90229">
    <property type="entry name" value="CCCH zinc finger"/>
    <property type="match status" value="1"/>
</dbReference>
<protein>
    <recommendedName>
        <fullName evidence="6">C3H1-type domain-containing protein</fullName>
    </recommendedName>
</protein>
<keyword evidence="2 4" id="KW-0863">Zinc-finger</keyword>
<evidence type="ECO:0000256" key="4">
    <source>
        <dbReference type="PROSITE-ProRule" id="PRU00723"/>
    </source>
</evidence>
<dbReference type="Proteomes" id="UP000002630">
    <property type="component" value="Linkage Group LG11"/>
</dbReference>
<reference evidence="7 8" key="1">
    <citation type="journal article" date="2010" name="Nature">
        <title>The Ectocarpus genome and the independent evolution of multicellularity in brown algae.</title>
        <authorList>
            <person name="Cock J.M."/>
            <person name="Sterck L."/>
            <person name="Rouze P."/>
            <person name="Scornet D."/>
            <person name="Allen A.E."/>
            <person name="Amoutzias G."/>
            <person name="Anthouard V."/>
            <person name="Artiguenave F."/>
            <person name="Aury J.M."/>
            <person name="Badger J.H."/>
            <person name="Beszteri B."/>
            <person name="Billiau K."/>
            <person name="Bonnet E."/>
            <person name="Bothwell J.H."/>
            <person name="Bowler C."/>
            <person name="Boyen C."/>
            <person name="Brownlee C."/>
            <person name="Carrano C.J."/>
            <person name="Charrier B."/>
            <person name="Cho G.Y."/>
            <person name="Coelho S.M."/>
            <person name="Collen J."/>
            <person name="Corre E."/>
            <person name="Da Silva C."/>
            <person name="Delage L."/>
            <person name="Delaroque N."/>
            <person name="Dittami S.M."/>
            <person name="Doulbeau S."/>
            <person name="Elias M."/>
            <person name="Farnham G."/>
            <person name="Gachon C.M."/>
            <person name="Gschloessl B."/>
            <person name="Heesch S."/>
            <person name="Jabbari K."/>
            <person name="Jubin C."/>
            <person name="Kawai H."/>
            <person name="Kimura K."/>
            <person name="Kloareg B."/>
            <person name="Kupper F.C."/>
            <person name="Lang D."/>
            <person name="Le Bail A."/>
            <person name="Leblanc C."/>
            <person name="Lerouge P."/>
            <person name="Lohr M."/>
            <person name="Lopez P.J."/>
            <person name="Martens C."/>
            <person name="Maumus F."/>
            <person name="Michel G."/>
            <person name="Miranda-Saavedra D."/>
            <person name="Morales J."/>
            <person name="Moreau H."/>
            <person name="Motomura T."/>
            <person name="Nagasato C."/>
            <person name="Napoli C.A."/>
            <person name="Nelson D.R."/>
            <person name="Nyvall-Collen P."/>
            <person name="Peters A.F."/>
            <person name="Pommier C."/>
            <person name="Potin P."/>
            <person name="Poulain J."/>
            <person name="Quesneville H."/>
            <person name="Read B."/>
            <person name="Rensing S.A."/>
            <person name="Ritter A."/>
            <person name="Rousvoal S."/>
            <person name="Samanta M."/>
            <person name="Samson G."/>
            <person name="Schroeder D.C."/>
            <person name="Segurens B."/>
            <person name="Strittmatter M."/>
            <person name="Tonon T."/>
            <person name="Tregear J.W."/>
            <person name="Valentin K."/>
            <person name="von Dassow P."/>
            <person name="Yamagishi T."/>
            <person name="Van de Peer Y."/>
            <person name="Wincker P."/>
        </authorList>
    </citation>
    <scope>NUCLEOTIDE SEQUENCE [LARGE SCALE GENOMIC DNA]</scope>
    <source>
        <strain evidence="8">Ec32 / CCAP1310/4</strain>
    </source>
</reference>
<feature type="compositionally biased region" description="Low complexity" evidence="5">
    <location>
        <begin position="245"/>
        <end position="256"/>
    </location>
</feature>
<evidence type="ECO:0000256" key="3">
    <source>
        <dbReference type="ARBA" id="ARBA00022833"/>
    </source>
</evidence>
<proteinExistence type="predicted"/>
<feature type="compositionally biased region" description="Basic and acidic residues" evidence="5">
    <location>
        <begin position="146"/>
        <end position="157"/>
    </location>
</feature>
<organism evidence="7 8">
    <name type="scientific">Ectocarpus siliculosus</name>
    <name type="common">Brown alga</name>
    <name type="synonym">Conferva siliculosa</name>
    <dbReference type="NCBI Taxonomy" id="2880"/>
    <lineage>
        <taxon>Eukaryota</taxon>
        <taxon>Sar</taxon>
        <taxon>Stramenopiles</taxon>
        <taxon>Ochrophyta</taxon>
        <taxon>PX clade</taxon>
        <taxon>Phaeophyceae</taxon>
        <taxon>Ectocarpales</taxon>
        <taxon>Ectocarpaceae</taxon>
        <taxon>Ectocarpus</taxon>
    </lineage>
</organism>